<proteinExistence type="predicted"/>
<dbReference type="InterPro" id="IPR049975">
    <property type="entry name" value="SAV_915-like_dom"/>
</dbReference>
<keyword evidence="3" id="KW-1185">Reference proteome</keyword>
<dbReference type="EMBL" id="JAJNDB010000005">
    <property type="protein sequence ID" value="MCD2196118.1"/>
    <property type="molecule type" value="Genomic_DNA"/>
</dbReference>
<dbReference type="Proteomes" id="UP001199469">
    <property type="component" value="Unassembled WGS sequence"/>
</dbReference>
<sequence>MQIVVAGQDAPPWGPPPSSPEPAWLASGEYVFVPVHEVPAGAEALLELRTLTDGRLALPVYGSATSLVRCCGEAQPYGVFPASAVEELLAASGADVVGADLPLPPEVRRPAS</sequence>
<evidence type="ECO:0000313" key="3">
    <source>
        <dbReference type="Proteomes" id="UP001199469"/>
    </source>
</evidence>
<comment type="caution">
    <text evidence="2">The sequence shown here is derived from an EMBL/GenBank/DDBJ whole genome shotgun (WGS) entry which is preliminary data.</text>
</comment>
<evidence type="ECO:0000256" key="1">
    <source>
        <dbReference type="SAM" id="MobiDB-lite"/>
    </source>
</evidence>
<dbReference type="NCBIfam" id="NF042914">
    <property type="entry name" value="SAV915_dom"/>
    <property type="match status" value="1"/>
</dbReference>
<dbReference type="RefSeq" id="WP_230737973.1">
    <property type="nucleotide sequence ID" value="NZ_JAJNDB010000005.1"/>
</dbReference>
<evidence type="ECO:0008006" key="4">
    <source>
        <dbReference type="Google" id="ProtNLM"/>
    </source>
</evidence>
<evidence type="ECO:0000313" key="2">
    <source>
        <dbReference type="EMBL" id="MCD2196118.1"/>
    </source>
</evidence>
<accession>A0ABS8PCW1</accession>
<feature type="region of interest" description="Disordered" evidence="1">
    <location>
        <begin position="1"/>
        <end position="20"/>
    </location>
</feature>
<name>A0ABS8PCW1_9PSEU</name>
<protein>
    <recommendedName>
        <fullName evidence="4">Type III secretion system (T3SS) SseB-like protein</fullName>
    </recommendedName>
</protein>
<organism evidence="2 3">
    <name type="scientific">Actinomycetospora endophytica</name>
    <dbReference type="NCBI Taxonomy" id="2291215"/>
    <lineage>
        <taxon>Bacteria</taxon>
        <taxon>Bacillati</taxon>
        <taxon>Actinomycetota</taxon>
        <taxon>Actinomycetes</taxon>
        <taxon>Pseudonocardiales</taxon>
        <taxon>Pseudonocardiaceae</taxon>
        <taxon>Actinomycetospora</taxon>
    </lineage>
</organism>
<gene>
    <name evidence="2" type="ORF">LQ327_22355</name>
</gene>
<reference evidence="2 3" key="1">
    <citation type="submission" date="2021-11" db="EMBL/GenBank/DDBJ databases">
        <title>Draft genome sequence of Actinomycetospora sp. SF1 isolated from the rhizosphere soil.</title>
        <authorList>
            <person name="Duangmal K."/>
            <person name="Chantavorakit T."/>
        </authorList>
    </citation>
    <scope>NUCLEOTIDE SEQUENCE [LARGE SCALE GENOMIC DNA]</scope>
    <source>
        <strain evidence="2 3">TBRC 5722</strain>
    </source>
</reference>